<protein>
    <submittedName>
        <fullName evidence="4">DNA-processing protein DprA</fullName>
    </submittedName>
    <submittedName>
        <fullName evidence="3">DNA-protecting protein DprA</fullName>
    </submittedName>
</protein>
<name>A0A1B2A7H5_LATCU</name>
<gene>
    <name evidence="4" type="primary">dprA</name>
    <name evidence="3" type="ORF">DT351_05870</name>
    <name evidence="4" type="ORF">PSR33_01195</name>
</gene>
<dbReference type="InterPro" id="IPR057666">
    <property type="entry name" value="DrpA_SLOG"/>
</dbReference>
<dbReference type="NCBIfam" id="TIGR00732">
    <property type="entry name" value="dprA"/>
    <property type="match status" value="1"/>
</dbReference>
<dbReference type="KEGG" id="lcv:FBA2_04670"/>
<comment type="similarity">
    <text evidence="1">Belongs to the DprA/Smf family.</text>
</comment>
<dbReference type="SUPFAM" id="SSF102405">
    <property type="entry name" value="MCP/YpsA-like"/>
    <property type="match status" value="1"/>
</dbReference>
<evidence type="ECO:0000313" key="6">
    <source>
        <dbReference type="Proteomes" id="UP001215533"/>
    </source>
</evidence>
<sequence>MLTKKQLLLKVHLADGFGPISELRLAAWLVTSHNWALSALEIAQIACLPERYWLTFQTSFDSLALQQKCATHERYVQYLTILEADYPQRLLETHCPPTVLFYRGDLSVLKQPCVAVVGARQATEYTKQALQHLLGLPQTTTIISGLAQGADAMAHEVALQKGLRPIGVIGTGLNCYYPPQNEHLQQAVAEKGLLISEYGLDVTAKKHHFPARNRIIAGLCHSLVVTEARQKSGSLITANLALQANRNVYALPGQVNHSLSAGCNQLILAGATPLLNQQLLLDELHYFD</sequence>
<accession>A0A1B2A7H5</accession>
<dbReference type="PANTHER" id="PTHR43022:SF1">
    <property type="entry name" value="PROTEIN SMF"/>
    <property type="match status" value="1"/>
</dbReference>
<dbReference type="Proteomes" id="UP000257607">
    <property type="component" value="Chromosome"/>
</dbReference>
<dbReference type="PANTHER" id="PTHR43022">
    <property type="entry name" value="PROTEIN SMF"/>
    <property type="match status" value="1"/>
</dbReference>
<dbReference type="InterPro" id="IPR003488">
    <property type="entry name" value="DprA"/>
</dbReference>
<dbReference type="EMBL" id="CP031003">
    <property type="protein sequence ID" value="AXN35909.1"/>
    <property type="molecule type" value="Genomic_DNA"/>
</dbReference>
<reference evidence="3 5" key="1">
    <citation type="submission" date="2018-07" db="EMBL/GenBank/DDBJ databases">
        <title>Lactobacillus curvatus genome sequence.</title>
        <authorList>
            <person name="Prechtl R."/>
        </authorList>
    </citation>
    <scope>NUCLEOTIDE SEQUENCE [LARGE SCALE GENOMIC DNA]</scope>
    <source>
        <strain evidence="3 5">TMW 1.1928</strain>
    </source>
</reference>
<dbReference type="AlphaFoldDB" id="A0A1B2A7H5"/>
<dbReference type="Proteomes" id="UP001215533">
    <property type="component" value="Chromosome"/>
</dbReference>
<feature type="domain" description="Smf/DprA SLOG" evidence="2">
    <location>
        <begin position="78"/>
        <end position="284"/>
    </location>
</feature>
<dbReference type="RefSeq" id="WP_064777129.1">
    <property type="nucleotide sequence ID" value="NZ_CABIVZ010000002.1"/>
</dbReference>
<evidence type="ECO:0000313" key="4">
    <source>
        <dbReference type="EMBL" id="WDC92190.1"/>
    </source>
</evidence>
<dbReference type="EMBL" id="CP117683">
    <property type="protein sequence ID" value="WDC92190.1"/>
    <property type="molecule type" value="Genomic_DNA"/>
</dbReference>
<evidence type="ECO:0000256" key="1">
    <source>
        <dbReference type="ARBA" id="ARBA00006525"/>
    </source>
</evidence>
<proteinExistence type="inferred from homology"/>
<reference evidence="4" key="2">
    <citation type="submission" date="2023-02" db="EMBL/GenBank/DDBJ databases">
        <title>Complete genome sequence of Lactobacillus curvatus CACC879 isolated from Pig feces.</title>
        <authorList>
            <person name="Park S."/>
            <person name="Park M.A."/>
            <person name="Kim D.-H."/>
            <person name="Kim Y."/>
        </authorList>
    </citation>
    <scope>NUCLEOTIDE SEQUENCE</scope>
    <source>
        <strain evidence="4">CACC879</strain>
    </source>
</reference>
<organism evidence="4 6">
    <name type="scientific">Latilactobacillus curvatus</name>
    <name type="common">Lactobacillus curvatus</name>
    <dbReference type="NCBI Taxonomy" id="28038"/>
    <lineage>
        <taxon>Bacteria</taxon>
        <taxon>Bacillati</taxon>
        <taxon>Bacillota</taxon>
        <taxon>Bacilli</taxon>
        <taxon>Lactobacillales</taxon>
        <taxon>Lactobacillaceae</taxon>
        <taxon>Latilactobacillus</taxon>
    </lineage>
</organism>
<evidence type="ECO:0000259" key="2">
    <source>
        <dbReference type="Pfam" id="PF02481"/>
    </source>
</evidence>
<dbReference type="Gene3D" id="3.40.50.450">
    <property type="match status" value="1"/>
</dbReference>
<dbReference type="GO" id="GO:0009294">
    <property type="term" value="P:DNA-mediated transformation"/>
    <property type="evidence" value="ECO:0007669"/>
    <property type="project" value="InterPro"/>
</dbReference>
<evidence type="ECO:0000313" key="5">
    <source>
        <dbReference type="Proteomes" id="UP000257607"/>
    </source>
</evidence>
<dbReference type="Pfam" id="PF02481">
    <property type="entry name" value="DNA_processg_A"/>
    <property type="match status" value="1"/>
</dbReference>
<evidence type="ECO:0000313" key="3">
    <source>
        <dbReference type="EMBL" id="AXN35909.1"/>
    </source>
</evidence>
<dbReference type="OrthoDB" id="9785707at2"/>